<dbReference type="InterPro" id="IPR029149">
    <property type="entry name" value="Creatin/AminoP/Spt16_N"/>
</dbReference>
<dbReference type="PANTHER" id="PTHR46112:SF2">
    <property type="entry name" value="XAA-PRO AMINOPEPTIDASE P-RELATED"/>
    <property type="match status" value="1"/>
</dbReference>
<dbReference type="SUPFAM" id="SSF53092">
    <property type="entry name" value="Creatinase/prolidase N-terminal domain"/>
    <property type="match status" value="1"/>
</dbReference>
<proteinExistence type="predicted"/>
<evidence type="ECO:0000313" key="3">
    <source>
        <dbReference type="EMBL" id="RMX52139.1"/>
    </source>
</evidence>
<reference evidence="3 4" key="1">
    <citation type="journal article" date="2018" name="Sci. Rep.">
        <title>Comparative analysis of the Pocillopora damicornis genome highlights role of immune system in coral evolution.</title>
        <authorList>
            <person name="Cunning R."/>
            <person name="Bay R.A."/>
            <person name="Gillette P."/>
            <person name="Baker A.C."/>
            <person name="Traylor-Knowles N."/>
        </authorList>
    </citation>
    <scope>NUCLEOTIDE SEQUENCE [LARGE SCALE GENOMIC DNA]</scope>
    <source>
        <strain evidence="3">RSMAS</strain>
        <tissue evidence="3">Whole animal</tissue>
    </source>
</reference>
<feature type="domain" description="Creatinase N-terminal" evidence="2">
    <location>
        <begin position="73"/>
        <end position="203"/>
    </location>
</feature>
<name>A0A3M6UF00_POCDA</name>
<sequence>MFSGVVQCSVKSSSHMMFLLTKNVRFSRRTLVPVFQRLLSLNVLSDHKDIRTLECHNGEKVKPTFSSQEMQRRLDMIRRHMETNGIDACVFTSYHNIHYYSDFLYCYFGRPYALIVTPSKTTSVSAGIDYGQPWRRTFGENIVYTDWKRDNYYHAVQQQVGDAKTVGLEFDWVHLDSHRKFSDALPYAKFVDVSQPTMKMRMIKSPEEIELIKQGARIADLGGEAVVKAIKEGAAEHEIALASTNAMVKEIADTYPHSEIRDTWTWFQSGINTDGAHNPVTTRRLRKGDILSLNCFPMIAGLYLQRKTPRSNALCGNLGIDRSGFIRFQSFLYGDDKQKLYYIALERTLFCDHVPSDRHIELWEVNCKVHRRGLELIKPGARCSDIANELNELYLEHDLLKYRTFGYGHSFGVLSHYYGREAGLEIREDIETVLHPNMVVSMEPMITVPEREPGAGGYREHDILVVKETDSENITKFPYGPEHNIIKN</sequence>
<evidence type="ECO:0000259" key="2">
    <source>
        <dbReference type="Pfam" id="PF01321"/>
    </source>
</evidence>
<dbReference type="InterPro" id="IPR000994">
    <property type="entry name" value="Pept_M24"/>
</dbReference>
<accession>A0A3M6UF00</accession>
<evidence type="ECO:0000259" key="1">
    <source>
        <dbReference type="Pfam" id="PF00557"/>
    </source>
</evidence>
<dbReference type="GO" id="GO:0004177">
    <property type="term" value="F:aminopeptidase activity"/>
    <property type="evidence" value="ECO:0007669"/>
    <property type="project" value="UniProtKB-ARBA"/>
</dbReference>
<dbReference type="OrthoDB" id="4215474at2759"/>
<dbReference type="InterPro" id="IPR050659">
    <property type="entry name" value="Peptidase_M24B"/>
</dbReference>
<dbReference type="InterPro" id="IPR039394">
    <property type="entry name" value="Creatinase_C"/>
</dbReference>
<dbReference type="Gene3D" id="3.40.350.10">
    <property type="entry name" value="Creatinase/prolidase N-terminal domain"/>
    <property type="match status" value="1"/>
</dbReference>
<dbReference type="Pfam" id="PF00557">
    <property type="entry name" value="Peptidase_M24"/>
    <property type="match status" value="2"/>
</dbReference>
<dbReference type="Proteomes" id="UP000275408">
    <property type="component" value="Unassembled WGS sequence"/>
</dbReference>
<evidence type="ECO:0000313" key="4">
    <source>
        <dbReference type="Proteomes" id="UP000275408"/>
    </source>
</evidence>
<gene>
    <name evidence="3" type="ORF">pdam_00015164</name>
</gene>
<feature type="domain" description="Peptidase M24" evidence="1">
    <location>
        <begin position="341"/>
        <end position="468"/>
    </location>
</feature>
<dbReference type="AlphaFoldDB" id="A0A3M6UF00"/>
<dbReference type="EMBL" id="RCHS01001698">
    <property type="protein sequence ID" value="RMX52139.1"/>
    <property type="molecule type" value="Genomic_DNA"/>
</dbReference>
<evidence type="ECO:0008006" key="5">
    <source>
        <dbReference type="Google" id="ProtNLM"/>
    </source>
</evidence>
<keyword evidence="4" id="KW-1185">Reference proteome</keyword>
<feature type="domain" description="Peptidase M24" evidence="1">
    <location>
        <begin position="210"/>
        <end position="301"/>
    </location>
</feature>
<dbReference type="PANTHER" id="PTHR46112">
    <property type="entry name" value="AMINOPEPTIDASE"/>
    <property type="match status" value="1"/>
</dbReference>
<protein>
    <recommendedName>
        <fullName evidence="5">Creatinase</fullName>
    </recommendedName>
</protein>
<dbReference type="InterPro" id="IPR000587">
    <property type="entry name" value="Creatinase_N"/>
</dbReference>
<dbReference type="SUPFAM" id="SSF55920">
    <property type="entry name" value="Creatinase/aminopeptidase"/>
    <property type="match status" value="2"/>
</dbReference>
<dbReference type="STRING" id="46731.A0A3M6UF00"/>
<dbReference type="Pfam" id="PF01321">
    <property type="entry name" value="Creatinase_N"/>
    <property type="match status" value="1"/>
</dbReference>
<comment type="caution">
    <text evidence="3">The sequence shown here is derived from an EMBL/GenBank/DDBJ whole genome shotgun (WGS) entry which is preliminary data.</text>
</comment>
<dbReference type="Gene3D" id="3.90.230.10">
    <property type="entry name" value="Creatinase/methionine aminopeptidase superfamily"/>
    <property type="match status" value="2"/>
</dbReference>
<dbReference type="GO" id="GO:0016980">
    <property type="term" value="F:creatinase activity"/>
    <property type="evidence" value="ECO:0007669"/>
    <property type="project" value="InterPro"/>
</dbReference>
<dbReference type="CDD" id="cd01090">
    <property type="entry name" value="Creatinase"/>
    <property type="match status" value="1"/>
</dbReference>
<dbReference type="InterPro" id="IPR036005">
    <property type="entry name" value="Creatinase/aminopeptidase-like"/>
</dbReference>
<organism evidence="3 4">
    <name type="scientific">Pocillopora damicornis</name>
    <name type="common">Cauliflower coral</name>
    <name type="synonym">Millepora damicornis</name>
    <dbReference type="NCBI Taxonomy" id="46731"/>
    <lineage>
        <taxon>Eukaryota</taxon>
        <taxon>Metazoa</taxon>
        <taxon>Cnidaria</taxon>
        <taxon>Anthozoa</taxon>
        <taxon>Hexacorallia</taxon>
        <taxon>Scleractinia</taxon>
        <taxon>Astrocoeniina</taxon>
        <taxon>Pocilloporidae</taxon>
        <taxon>Pocillopora</taxon>
    </lineage>
</organism>